<dbReference type="AlphaFoldDB" id="A0A221W525"/>
<dbReference type="GO" id="GO:0055085">
    <property type="term" value="P:transmembrane transport"/>
    <property type="evidence" value="ECO:0007669"/>
    <property type="project" value="InterPro"/>
</dbReference>
<keyword evidence="10" id="KW-1185">Reference proteome</keyword>
<feature type="transmembrane region" description="Helical" evidence="7">
    <location>
        <begin position="34"/>
        <end position="56"/>
    </location>
</feature>
<feature type="compositionally biased region" description="Basic residues" evidence="8">
    <location>
        <begin position="16"/>
        <end position="25"/>
    </location>
</feature>
<feature type="transmembrane region" description="Helical" evidence="7">
    <location>
        <begin position="263"/>
        <end position="284"/>
    </location>
</feature>
<evidence type="ECO:0000256" key="6">
    <source>
        <dbReference type="ARBA" id="ARBA00023136"/>
    </source>
</evidence>
<evidence type="ECO:0000256" key="3">
    <source>
        <dbReference type="ARBA" id="ARBA00022475"/>
    </source>
</evidence>
<evidence type="ECO:0000313" key="10">
    <source>
        <dbReference type="Proteomes" id="UP000204221"/>
    </source>
</evidence>
<accession>A0A221W525</accession>
<keyword evidence="6 7" id="KW-0472">Membrane</keyword>
<dbReference type="OrthoDB" id="61122at2"/>
<gene>
    <name evidence="9" type="primary">ycjP3</name>
    <name evidence="9" type="ORF">AHOG_16880</name>
</gene>
<dbReference type="EMBL" id="CP022521">
    <property type="protein sequence ID" value="ASO21002.1"/>
    <property type="molecule type" value="Genomic_DNA"/>
</dbReference>
<organism evidence="9 10">
    <name type="scientific">Actinoalloteichus hoggarensis</name>
    <dbReference type="NCBI Taxonomy" id="1470176"/>
    <lineage>
        <taxon>Bacteria</taxon>
        <taxon>Bacillati</taxon>
        <taxon>Actinomycetota</taxon>
        <taxon>Actinomycetes</taxon>
        <taxon>Pseudonocardiales</taxon>
        <taxon>Pseudonocardiaceae</taxon>
        <taxon>Actinoalloteichus</taxon>
    </lineage>
</organism>
<dbReference type="InterPro" id="IPR035906">
    <property type="entry name" value="MetI-like_sf"/>
</dbReference>
<keyword evidence="3" id="KW-1003">Cell membrane</keyword>
<dbReference type="Gene3D" id="1.10.3720.10">
    <property type="entry name" value="MetI-like"/>
    <property type="match status" value="1"/>
</dbReference>
<reference evidence="9 10" key="1">
    <citation type="submission" date="2017-07" db="EMBL/GenBank/DDBJ databases">
        <title>Complete genome sequence of Actinoalloteichus hoggarensis DSM 45943, type strain of Actinoalloteichus hoggarensis.</title>
        <authorList>
            <person name="Ruckert C."/>
            <person name="Nouioui I."/>
            <person name="Willmese J."/>
            <person name="van Wezel G."/>
            <person name="Klenk H.-P."/>
            <person name="Kalinowski J."/>
            <person name="Zotchev S.B."/>
        </authorList>
    </citation>
    <scope>NUCLEOTIDE SEQUENCE [LARGE SCALE GENOMIC DNA]</scope>
    <source>
        <strain evidence="9 10">DSM 45943</strain>
    </source>
</reference>
<evidence type="ECO:0000256" key="5">
    <source>
        <dbReference type="ARBA" id="ARBA00022989"/>
    </source>
</evidence>
<dbReference type="PROSITE" id="PS50928">
    <property type="entry name" value="ABC_TM1"/>
    <property type="match status" value="1"/>
</dbReference>
<evidence type="ECO:0000256" key="2">
    <source>
        <dbReference type="ARBA" id="ARBA00022448"/>
    </source>
</evidence>
<keyword evidence="4 7" id="KW-0812">Transmembrane</keyword>
<feature type="transmembrane region" description="Helical" evidence="7">
    <location>
        <begin position="92"/>
        <end position="118"/>
    </location>
</feature>
<dbReference type="PANTHER" id="PTHR43744:SF12">
    <property type="entry name" value="ABC TRANSPORTER PERMEASE PROTEIN MG189-RELATED"/>
    <property type="match status" value="1"/>
</dbReference>
<feature type="transmembrane region" description="Helical" evidence="7">
    <location>
        <begin position="130"/>
        <end position="152"/>
    </location>
</feature>
<dbReference type="SUPFAM" id="SSF161098">
    <property type="entry name" value="MetI-like"/>
    <property type="match status" value="1"/>
</dbReference>
<sequence length="298" mass="31919">MSLTTATAPPAAPGPKGRRSRQARRSRLEPPNRWAGLLTIGWLIVVAVPLLVMISWSLQSRDAYLAEGPLAPPRAITAENLVTVFDSGFLQFFLNTAVVTVACVGLTLMVAVPAAYAIVRSPSRIVAAGFRGFLLGLAIPAQATIIPIYLMIARMGLYDTLGAIILPTTAFSLPLAVLVLASALRDVPREQYEAMTLDGASSWRMMFSLVVPMSLGSVITVGIYTALTAWNGFIFPLILTQSEDQRVLTLGLWSFQSEFGVNVPGLMTAVLLSALPVFVAYLFARRWLIAGLAGVGGK</sequence>
<proteinExistence type="inferred from homology"/>
<evidence type="ECO:0000256" key="7">
    <source>
        <dbReference type="RuleBase" id="RU363032"/>
    </source>
</evidence>
<comment type="similarity">
    <text evidence="7">Belongs to the binding-protein-dependent transport system permease family.</text>
</comment>
<keyword evidence="5 7" id="KW-1133">Transmembrane helix</keyword>
<evidence type="ECO:0000256" key="4">
    <source>
        <dbReference type="ARBA" id="ARBA00022692"/>
    </source>
</evidence>
<dbReference type="CDD" id="cd06261">
    <property type="entry name" value="TM_PBP2"/>
    <property type="match status" value="1"/>
</dbReference>
<keyword evidence="2 7" id="KW-0813">Transport</keyword>
<evidence type="ECO:0000256" key="8">
    <source>
        <dbReference type="SAM" id="MobiDB-lite"/>
    </source>
</evidence>
<dbReference type="RefSeq" id="WP_093942251.1">
    <property type="nucleotide sequence ID" value="NZ_CP022521.1"/>
</dbReference>
<dbReference type="GO" id="GO:0005886">
    <property type="term" value="C:plasma membrane"/>
    <property type="evidence" value="ECO:0007669"/>
    <property type="project" value="UniProtKB-SubCell"/>
</dbReference>
<dbReference type="PANTHER" id="PTHR43744">
    <property type="entry name" value="ABC TRANSPORTER PERMEASE PROTEIN MG189-RELATED-RELATED"/>
    <property type="match status" value="1"/>
</dbReference>
<dbReference type="KEGG" id="ahg:AHOG_16880"/>
<comment type="subcellular location">
    <subcellularLocation>
        <location evidence="1 7">Cell membrane</location>
        <topology evidence="1 7">Multi-pass membrane protein</topology>
    </subcellularLocation>
</comment>
<dbReference type="Pfam" id="PF00528">
    <property type="entry name" value="BPD_transp_1"/>
    <property type="match status" value="1"/>
</dbReference>
<dbReference type="Proteomes" id="UP000204221">
    <property type="component" value="Chromosome"/>
</dbReference>
<dbReference type="InterPro" id="IPR000515">
    <property type="entry name" value="MetI-like"/>
</dbReference>
<evidence type="ECO:0000256" key="1">
    <source>
        <dbReference type="ARBA" id="ARBA00004651"/>
    </source>
</evidence>
<protein>
    <submittedName>
        <fullName evidence="9">Inner membrane ABC transporter permease protein YcjP</fullName>
    </submittedName>
</protein>
<name>A0A221W525_9PSEU</name>
<feature type="transmembrane region" description="Helical" evidence="7">
    <location>
        <begin position="164"/>
        <end position="184"/>
    </location>
</feature>
<feature type="transmembrane region" description="Helical" evidence="7">
    <location>
        <begin position="205"/>
        <end position="227"/>
    </location>
</feature>
<evidence type="ECO:0000313" key="9">
    <source>
        <dbReference type="EMBL" id="ASO21002.1"/>
    </source>
</evidence>
<feature type="region of interest" description="Disordered" evidence="8">
    <location>
        <begin position="1"/>
        <end position="27"/>
    </location>
</feature>